<reference evidence="1 2" key="1">
    <citation type="submission" date="2016-11" db="EMBL/GenBank/DDBJ databases">
        <authorList>
            <person name="Jaros S."/>
            <person name="Januszkiewicz K."/>
            <person name="Wedrychowicz H."/>
        </authorList>
    </citation>
    <scope>NUCLEOTIDE SEQUENCE [LARGE SCALE GENOMIC DNA]</scope>
    <source>
        <strain evidence="1 2">CGMCC 1.7049</strain>
    </source>
</reference>
<evidence type="ECO:0000313" key="2">
    <source>
        <dbReference type="Proteomes" id="UP000199758"/>
    </source>
</evidence>
<dbReference type="PANTHER" id="PTHR42194:SF1">
    <property type="entry name" value="UPF0276 PROTEIN HI_1600"/>
    <property type="match status" value="1"/>
</dbReference>
<dbReference type="NCBIfam" id="NF003818">
    <property type="entry name" value="PRK05409.1"/>
    <property type="match status" value="1"/>
</dbReference>
<dbReference type="Proteomes" id="UP000199758">
    <property type="component" value="Unassembled WGS sequence"/>
</dbReference>
<accession>A0A1M5LTF9</accession>
<dbReference type="InterPro" id="IPR007801">
    <property type="entry name" value="MbnB/TglH/ChrH"/>
</dbReference>
<gene>
    <name evidence="1" type="ORF">SAMN04488068_1084</name>
</gene>
<dbReference type="InterPro" id="IPR036237">
    <property type="entry name" value="Xyl_isomerase-like_sf"/>
</dbReference>
<sequence length="263" mass="29000">MLSAADDRAAAGPVPGHLEVAPENWIDIGGAQGRQFAALAERYPLRAHGLSLSIGGPAPLDLEWLRRVRVFLDAHDIDDYSDHLSFCGDEGYLHELLPLPFTDEAVEHVAQRVAIVQDVLERTIALENISAYLRWPAPLSEAQFINAVLDRAGCDLLLDVNNVYVNAMNHGEDALALIDSLPAGRVRAIHVAGHWQRHNDGLRIDTHGEPVIDPVWSLLDHAYARFGTLPTVLERDFNLPPWSELMQELQRVAAHHAAARVAA</sequence>
<proteinExistence type="predicted"/>
<dbReference type="SUPFAM" id="SSF51658">
    <property type="entry name" value="Xylose isomerase-like"/>
    <property type="match status" value="1"/>
</dbReference>
<protein>
    <submittedName>
        <fullName evidence="1">Uncharacterized protein</fullName>
    </submittedName>
</protein>
<dbReference type="PANTHER" id="PTHR42194">
    <property type="entry name" value="UPF0276 PROTEIN HI_1600"/>
    <property type="match status" value="1"/>
</dbReference>
<dbReference type="EMBL" id="FQWZ01000002">
    <property type="protein sequence ID" value="SHG68338.1"/>
    <property type="molecule type" value="Genomic_DNA"/>
</dbReference>
<keyword evidence="2" id="KW-1185">Reference proteome</keyword>
<dbReference type="Pfam" id="PF05114">
    <property type="entry name" value="MbnB_TglH_ChrH"/>
    <property type="match status" value="1"/>
</dbReference>
<dbReference type="AlphaFoldDB" id="A0A1M5LTF9"/>
<dbReference type="STRING" id="490188.SAMN04488068_1084"/>
<evidence type="ECO:0000313" key="1">
    <source>
        <dbReference type="EMBL" id="SHG68338.1"/>
    </source>
</evidence>
<organism evidence="1 2">
    <name type="scientific">Hydrocarboniphaga daqingensis</name>
    <dbReference type="NCBI Taxonomy" id="490188"/>
    <lineage>
        <taxon>Bacteria</taxon>
        <taxon>Pseudomonadati</taxon>
        <taxon>Pseudomonadota</taxon>
        <taxon>Gammaproteobacteria</taxon>
        <taxon>Nevskiales</taxon>
        <taxon>Nevskiaceae</taxon>
        <taxon>Hydrocarboniphaga</taxon>
    </lineage>
</organism>
<name>A0A1M5LTF9_9GAMM</name>
<dbReference type="Gene3D" id="3.20.20.150">
    <property type="entry name" value="Divalent-metal-dependent TIM barrel enzymes"/>
    <property type="match status" value="1"/>
</dbReference>